<protein>
    <submittedName>
        <fullName evidence="2">Uncharacterized protein</fullName>
    </submittedName>
</protein>
<name>A0ABY1B9Q0_9PSED</name>
<keyword evidence="1" id="KW-0472">Membrane</keyword>
<evidence type="ECO:0000313" key="3">
    <source>
        <dbReference type="Proteomes" id="UP000198512"/>
    </source>
</evidence>
<reference evidence="2 3" key="1">
    <citation type="submission" date="2016-10" db="EMBL/GenBank/DDBJ databases">
        <authorList>
            <person name="Varghese N."/>
            <person name="Submissions S."/>
        </authorList>
    </citation>
    <scope>NUCLEOTIDE SEQUENCE [LARGE SCALE GENOMIC DNA]</scope>
    <source>
        <strain evidence="2 3">CIP 109853</strain>
    </source>
</reference>
<keyword evidence="3" id="KW-1185">Reference proteome</keyword>
<evidence type="ECO:0000256" key="1">
    <source>
        <dbReference type="SAM" id="Phobius"/>
    </source>
</evidence>
<sequence length="35" mass="3745">MHHLTARHLRNGAFAGIAVYLMIATPLLALSMGPV</sequence>
<evidence type="ECO:0000313" key="2">
    <source>
        <dbReference type="EMBL" id="SEQ31460.1"/>
    </source>
</evidence>
<comment type="caution">
    <text evidence="2">The sequence shown here is derived from an EMBL/GenBank/DDBJ whole genome shotgun (WGS) entry which is preliminary data.</text>
</comment>
<dbReference type="EMBL" id="FOFP01000005">
    <property type="protein sequence ID" value="SEQ31460.1"/>
    <property type="molecule type" value="Genomic_DNA"/>
</dbReference>
<organism evidence="2 3">
    <name type="scientific">Pseudomonas cuatrocienegasensis</name>
    <dbReference type="NCBI Taxonomy" id="543360"/>
    <lineage>
        <taxon>Bacteria</taxon>
        <taxon>Pseudomonadati</taxon>
        <taxon>Pseudomonadota</taxon>
        <taxon>Gammaproteobacteria</taxon>
        <taxon>Pseudomonadales</taxon>
        <taxon>Pseudomonadaceae</taxon>
        <taxon>Pseudomonas</taxon>
    </lineage>
</organism>
<proteinExistence type="predicted"/>
<keyword evidence="1" id="KW-1133">Transmembrane helix</keyword>
<gene>
    <name evidence="2" type="ORF">SAMN05216600_10511</name>
</gene>
<feature type="transmembrane region" description="Helical" evidence="1">
    <location>
        <begin position="12"/>
        <end position="32"/>
    </location>
</feature>
<dbReference type="Proteomes" id="UP000198512">
    <property type="component" value="Unassembled WGS sequence"/>
</dbReference>
<accession>A0ABY1B9Q0</accession>
<keyword evidence="1" id="KW-0812">Transmembrane</keyword>